<dbReference type="EnsemblProtists" id="PYU1_T008342">
    <property type="protein sequence ID" value="PYU1_T008342"/>
    <property type="gene ID" value="PYU1_G008326"/>
</dbReference>
<name>K3WTP6_GLOUD</name>
<feature type="compositionally biased region" description="Low complexity" evidence="5">
    <location>
        <begin position="253"/>
        <end position="269"/>
    </location>
</feature>
<evidence type="ECO:0000259" key="6">
    <source>
        <dbReference type="PROSITE" id="PS50234"/>
    </source>
</evidence>
<evidence type="ECO:0000256" key="5">
    <source>
        <dbReference type="SAM" id="MobiDB-lite"/>
    </source>
</evidence>
<dbReference type="STRING" id="431595.K3WTP6"/>
<dbReference type="InterPro" id="IPR036465">
    <property type="entry name" value="vWFA_dom_sf"/>
</dbReference>
<dbReference type="eggNOG" id="KOG2884">
    <property type="taxonomic scope" value="Eukaryota"/>
</dbReference>
<dbReference type="HOGENOM" id="CLU_033293_0_0_1"/>
<organism evidence="7 8">
    <name type="scientific">Globisporangium ultimum (strain ATCC 200006 / CBS 805.95 / DAOM BR144)</name>
    <name type="common">Pythium ultimum</name>
    <dbReference type="NCBI Taxonomy" id="431595"/>
    <lineage>
        <taxon>Eukaryota</taxon>
        <taxon>Sar</taxon>
        <taxon>Stramenopiles</taxon>
        <taxon>Oomycota</taxon>
        <taxon>Peronosporomycetes</taxon>
        <taxon>Pythiales</taxon>
        <taxon>Pythiaceae</taxon>
        <taxon>Globisporangium</taxon>
    </lineage>
</organism>
<dbReference type="Gene3D" id="1.10.287.3990">
    <property type="match status" value="1"/>
</dbReference>
<proteinExistence type="inferred from homology"/>
<reference evidence="8" key="1">
    <citation type="journal article" date="2010" name="Genome Biol.">
        <title>Genome sequence of the necrotrophic plant pathogen Pythium ultimum reveals original pathogenicity mechanisms and effector repertoire.</title>
        <authorList>
            <person name="Levesque C.A."/>
            <person name="Brouwer H."/>
            <person name="Cano L."/>
            <person name="Hamilton J.P."/>
            <person name="Holt C."/>
            <person name="Huitema E."/>
            <person name="Raffaele S."/>
            <person name="Robideau G.P."/>
            <person name="Thines M."/>
            <person name="Win J."/>
            <person name="Zerillo M.M."/>
            <person name="Beakes G.W."/>
            <person name="Boore J.L."/>
            <person name="Busam D."/>
            <person name="Dumas B."/>
            <person name="Ferriera S."/>
            <person name="Fuerstenberg S.I."/>
            <person name="Gachon C.M."/>
            <person name="Gaulin E."/>
            <person name="Govers F."/>
            <person name="Grenville-Briggs L."/>
            <person name="Horner N."/>
            <person name="Hostetler J."/>
            <person name="Jiang R.H."/>
            <person name="Johnson J."/>
            <person name="Krajaejun T."/>
            <person name="Lin H."/>
            <person name="Meijer H.J."/>
            <person name="Moore B."/>
            <person name="Morris P."/>
            <person name="Phuntmart V."/>
            <person name="Puiu D."/>
            <person name="Shetty J."/>
            <person name="Stajich J.E."/>
            <person name="Tripathy S."/>
            <person name="Wawra S."/>
            <person name="van West P."/>
            <person name="Whitty B.R."/>
            <person name="Coutinho P.M."/>
            <person name="Henrissat B."/>
            <person name="Martin F."/>
            <person name="Thomas P.D."/>
            <person name="Tyler B.M."/>
            <person name="De Vries R.P."/>
            <person name="Kamoun S."/>
            <person name="Yandell M."/>
            <person name="Tisserat N."/>
            <person name="Buell C.R."/>
        </authorList>
    </citation>
    <scope>NUCLEOTIDE SEQUENCE</scope>
    <source>
        <strain evidence="8">DAOM:BR144</strain>
    </source>
</reference>
<protein>
    <recommendedName>
        <fullName evidence="4">26S proteasome regulatory subunit RPN10</fullName>
    </recommendedName>
</protein>
<feature type="domain" description="VWFA" evidence="6">
    <location>
        <begin position="5"/>
        <end position="172"/>
    </location>
</feature>
<dbReference type="SUPFAM" id="SSF53300">
    <property type="entry name" value="vWA-like"/>
    <property type="match status" value="1"/>
</dbReference>
<dbReference type="GO" id="GO:0005829">
    <property type="term" value="C:cytosol"/>
    <property type="evidence" value="ECO:0007669"/>
    <property type="project" value="TreeGrafter"/>
</dbReference>
<dbReference type="GO" id="GO:0008540">
    <property type="term" value="C:proteasome regulatory particle, base subcomplex"/>
    <property type="evidence" value="ECO:0007669"/>
    <property type="project" value="TreeGrafter"/>
</dbReference>
<dbReference type="InterPro" id="IPR003903">
    <property type="entry name" value="UIM_dom"/>
</dbReference>
<dbReference type="GO" id="GO:0043161">
    <property type="term" value="P:proteasome-mediated ubiquitin-dependent protein catabolic process"/>
    <property type="evidence" value="ECO:0007669"/>
    <property type="project" value="TreeGrafter"/>
</dbReference>
<reference evidence="8" key="2">
    <citation type="submission" date="2010-04" db="EMBL/GenBank/DDBJ databases">
        <authorList>
            <person name="Buell R."/>
            <person name="Hamilton J."/>
            <person name="Hostetler J."/>
        </authorList>
    </citation>
    <scope>NUCLEOTIDE SEQUENCE [LARGE SCALE GENOMIC DNA]</scope>
    <source>
        <strain evidence="8">DAOM:BR144</strain>
    </source>
</reference>
<dbReference type="GO" id="GO:0005634">
    <property type="term" value="C:nucleus"/>
    <property type="evidence" value="ECO:0007669"/>
    <property type="project" value="TreeGrafter"/>
</dbReference>
<feature type="compositionally biased region" description="Basic and acidic residues" evidence="5">
    <location>
        <begin position="270"/>
        <end position="284"/>
    </location>
</feature>
<keyword evidence="8" id="KW-1185">Reference proteome</keyword>
<dbReference type="OMA" id="QMSMQDQ"/>
<evidence type="ECO:0000256" key="1">
    <source>
        <dbReference type="ARBA" id="ARBA00005574"/>
    </source>
</evidence>
<feature type="compositionally biased region" description="Basic and acidic residues" evidence="5">
    <location>
        <begin position="337"/>
        <end position="351"/>
    </location>
</feature>
<dbReference type="PANTHER" id="PTHR10223:SF0">
    <property type="entry name" value="26S PROTEASOME NON-ATPASE REGULATORY SUBUNIT 4"/>
    <property type="match status" value="1"/>
</dbReference>
<dbReference type="GO" id="GO:0031593">
    <property type="term" value="F:polyubiquitin modification-dependent protein binding"/>
    <property type="evidence" value="ECO:0007669"/>
    <property type="project" value="TreeGrafter"/>
</dbReference>
<dbReference type="EMBL" id="GL376613">
    <property type="status" value="NOT_ANNOTATED_CDS"/>
    <property type="molecule type" value="Genomic_DNA"/>
</dbReference>
<sequence length="351" mass="36717">MVLESTMICLDNSEWMRNGDYIPSRLEAQHDAANLLCGTKTQSNPESTVGVLTMAGKSVQVLASPTESMGTLLNAVHSVSIGGEMKLSNAIQVAQLALKHRRNKTGGQRVVVFIGSPITEDDKTLTKIGKLLKKNNIAVDVISMGEVDANAAKLQVFVDAANSNNNSHLVTVPAGVLPSDVLVSSPVLHGDDSPMVTGGGTSAGGDNFAEYGGIDPSMDPELALALRVSMEEERARQEAAQKRAAEEAKQQEEVAAAPAAEAAPAPASPKKSEEAPKAEPKQEEAAAPGAGIPPPAPAPASNLPFMDPTFVNSLLSGLPGVDPNDPKIQAAMAQMNSKKDDSKDEEKKDDK</sequence>
<reference evidence="7" key="3">
    <citation type="submission" date="2015-02" db="UniProtKB">
        <authorList>
            <consortium name="EnsemblProtists"/>
        </authorList>
    </citation>
    <scope>IDENTIFICATION</scope>
    <source>
        <strain evidence="7">DAOM BR144</strain>
    </source>
</reference>
<dbReference type="Gene3D" id="3.40.50.410">
    <property type="entry name" value="von Willebrand factor, type A domain"/>
    <property type="match status" value="1"/>
</dbReference>
<dbReference type="InterPro" id="IPR049590">
    <property type="entry name" value="PSMD4_RAZUL-like"/>
</dbReference>
<evidence type="ECO:0000256" key="3">
    <source>
        <dbReference type="ARBA" id="ARBA00022942"/>
    </source>
</evidence>
<dbReference type="InterPro" id="IPR027040">
    <property type="entry name" value="PSMD4"/>
</dbReference>
<dbReference type="PROSITE" id="PS50234">
    <property type="entry name" value="VWFA"/>
    <property type="match status" value="1"/>
</dbReference>
<accession>K3WTP6</accession>
<dbReference type="Proteomes" id="UP000019132">
    <property type="component" value="Unassembled WGS sequence"/>
</dbReference>
<dbReference type="InParanoid" id="K3WTP6"/>
<evidence type="ECO:0000256" key="4">
    <source>
        <dbReference type="ARBA" id="ARBA00044341"/>
    </source>
</evidence>
<dbReference type="FunFam" id="3.40.50.410:FF:000005">
    <property type="entry name" value="26S proteasome non-ATPase regulatory subunit 4"/>
    <property type="match status" value="1"/>
</dbReference>
<keyword evidence="3" id="KW-0647">Proteasome</keyword>
<evidence type="ECO:0000313" key="8">
    <source>
        <dbReference type="Proteomes" id="UP000019132"/>
    </source>
</evidence>
<dbReference type="Pfam" id="PF13519">
    <property type="entry name" value="VWA_2"/>
    <property type="match status" value="1"/>
</dbReference>
<dbReference type="CDD" id="cd22297">
    <property type="entry name" value="PSMD4_RAZUL"/>
    <property type="match status" value="1"/>
</dbReference>
<keyword evidence="2" id="KW-0677">Repeat</keyword>
<dbReference type="InterPro" id="IPR002035">
    <property type="entry name" value="VWF_A"/>
</dbReference>
<dbReference type="AlphaFoldDB" id="K3WTP6"/>
<dbReference type="PANTHER" id="PTHR10223">
    <property type="entry name" value="26S PROTEASOME NON-ATPASE REGULATORY SUBUNIT 4"/>
    <property type="match status" value="1"/>
</dbReference>
<dbReference type="SMART" id="SM00327">
    <property type="entry name" value="VWA"/>
    <property type="match status" value="1"/>
</dbReference>
<feature type="region of interest" description="Disordered" evidence="5">
    <location>
        <begin position="235"/>
        <end position="351"/>
    </location>
</feature>
<evidence type="ECO:0000313" key="7">
    <source>
        <dbReference type="EnsemblProtists" id="PYU1_T008342"/>
    </source>
</evidence>
<dbReference type="VEuPathDB" id="FungiDB:PYU1_G008326"/>
<evidence type="ECO:0000256" key="2">
    <source>
        <dbReference type="ARBA" id="ARBA00022737"/>
    </source>
</evidence>
<feature type="compositionally biased region" description="Basic and acidic residues" evidence="5">
    <location>
        <begin position="235"/>
        <end position="252"/>
    </location>
</feature>
<dbReference type="PROSITE" id="PS50330">
    <property type="entry name" value="UIM"/>
    <property type="match status" value="1"/>
</dbReference>
<comment type="similarity">
    <text evidence="1">Belongs to the proteasome subunit S5A family.</text>
</comment>